<feature type="domain" description="Fe-containing alcohol dehydrogenase-like C-terminal" evidence="2">
    <location>
        <begin position="46"/>
        <end position="124"/>
    </location>
</feature>
<dbReference type="SUPFAM" id="SSF56796">
    <property type="entry name" value="Dehydroquinate synthase-like"/>
    <property type="match status" value="1"/>
</dbReference>
<name>L1KLZ4_9ACTN</name>
<comment type="caution">
    <text evidence="3">The sequence shown here is derived from an EMBL/GenBank/DDBJ whole genome shotgun (WGS) entry which is preliminary data.</text>
</comment>
<dbReference type="Gene3D" id="1.20.1090.10">
    <property type="entry name" value="Dehydroquinate synthase-like - alpha domain"/>
    <property type="match status" value="1"/>
</dbReference>
<evidence type="ECO:0000313" key="4">
    <source>
        <dbReference type="Proteomes" id="UP000010411"/>
    </source>
</evidence>
<proteinExistence type="predicted"/>
<evidence type="ECO:0000259" key="2">
    <source>
        <dbReference type="Pfam" id="PF25137"/>
    </source>
</evidence>
<gene>
    <name evidence="3" type="ORF">STRIP9103_09154</name>
</gene>
<keyword evidence="4" id="KW-1185">Reference proteome</keyword>
<organism evidence="3 4">
    <name type="scientific">Streptomyces ipomoeae 91-03</name>
    <dbReference type="NCBI Taxonomy" id="698759"/>
    <lineage>
        <taxon>Bacteria</taxon>
        <taxon>Bacillati</taxon>
        <taxon>Actinomycetota</taxon>
        <taxon>Actinomycetes</taxon>
        <taxon>Kitasatosporales</taxon>
        <taxon>Streptomycetaceae</taxon>
        <taxon>Streptomyces</taxon>
    </lineage>
</organism>
<dbReference type="AlphaFoldDB" id="L1KLZ4"/>
<reference evidence="3 4" key="1">
    <citation type="submission" date="2012-11" db="EMBL/GenBank/DDBJ databases">
        <authorList>
            <person name="Huguet-Tapia J.C."/>
            <person name="Durkin A.S."/>
            <person name="Pettis G.S."/>
            <person name="Badger J.H."/>
        </authorList>
    </citation>
    <scope>NUCLEOTIDE SEQUENCE [LARGE SCALE GENOMIC DNA]</scope>
    <source>
        <strain evidence="3 4">91-03</strain>
    </source>
</reference>
<feature type="region of interest" description="Disordered" evidence="1">
    <location>
        <begin position="1"/>
        <end position="31"/>
    </location>
</feature>
<evidence type="ECO:0000256" key="1">
    <source>
        <dbReference type="SAM" id="MobiDB-lite"/>
    </source>
</evidence>
<dbReference type="PATRIC" id="fig|698759.3.peg.7873"/>
<protein>
    <submittedName>
        <fullName evidence="3">Aldehyde-alcohol dehydrogenase 2 domain protein</fullName>
    </submittedName>
</protein>
<dbReference type="EMBL" id="AEJC01000599">
    <property type="protein sequence ID" value="EKX61398.1"/>
    <property type="molecule type" value="Genomic_DNA"/>
</dbReference>
<dbReference type="InterPro" id="IPR056798">
    <property type="entry name" value="ADH_Fe_C"/>
</dbReference>
<accession>L1KLZ4</accession>
<dbReference type="Pfam" id="PF25137">
    <property type="entry name" value="ADH_Fe_C"/>
    <property type="match status" value="1"/>
</dbReference>
<evidence type="ECO:0000313" key="3">
    <source>
        <dbReference type="EMBL" id="EKX61398.1"/>
    </source>
</evidence>
<dbReference type="Proteomes" id="UP000010411">
    <property type="component" value="Unassembled WGS sequence"/>
</dbReference>
<sequence>MVPRVGAVEEPGRGTTAAGGGTHGLGAGAGLHYRAPNASRASPAPLGLPAATAQEGVESLAAAVERLRDAVGIEPSFRTLRIDERAFLDALPQQALNAYGEQCAPANPRMPMLDDMQELMHTAYYDR</sequence>
<feature type="compositionally biased region" description="Gly residues" evidence="1">
    <location>
        <begin position="17"/>
        <end position="29"/>
    </location>
</feature>